<evidence type="ECO:0000256" key="1">
    <source>
        <dbReference type="ARBA" id="ARBA00022741"/>
    </source>
</evidence>
<evidence type="ECO:0000313" key="5">
    <source>
        <dbReference type="EMBL" id="MCK7594143.1"/>
    </source>
</evidence>
<name>A0ABT0GHX4_9GAMM</name>
<evidence type="ECO:0000259" key="4">
    <source>
        <dbReference type="SMART" id="SM00796"/>
    </source>
</evidence>
<keyword evidence="3" id="KW-0067">ATP-binding</keyword>
<reference evidence="5" key="1">
    <citation type="submission" date="2022-04" db="EMBL/GenBank/DDBJ databases">
        <title>Lysobacter sp. CAU 1642 isolated from sea sand.</title>
        <authorList>
            <person name="Kim W."/>
        </authorList>
    </citation>
    <scope>NUCLEOTIDE SEQUENCE</scope>
    <source>
        <strain evidence="5">CAU 1642</strain>
    </source>
</reference>
<keyword evidence="6" id="KW-1185">Reference proteome</keyword>
<dbReference type="Pfam" id="PF02682">
    <property type="entry name" value="CT_C_D"/>
    <property type="match status" value="1"/>
</dbReference>
<keyword evidence="2 5" id="KW-0378">Hydrolase</keyword>
<dbReference type="RefSeq" id="WP_248209191.1">
    <property type="nucleotide sequence ID" value="NZ_JALNMH010000008.1"/>
</dbReference>
<keyword evidence="1" id="KW-0547">Nucleotide-binding</keyword>
<feature type="domain" description="Carboxyltransferase" evidence="4">
    <location>
        <begin position="7"/>
        <end position="211"/>
    </location>
</feature>
<dbReference type="SMART" id="SM00796">
    <property type="entry name" value="AHS1"/>
    <property type="match status" value="1"/>
</dbReference>
<protein>
    <submittedName>
        <fullName evidence="5">5-oxoprolinase subunit PxpB</fullName>
        <ecNumber evidence="5">3.5.2.9</ecNumber>
    </submittedName>
</protein>
<dbReference type="InterPro" id="IPR010016">
    <property type="entry name" value="PxpB"/>
</dbReference>
<organism evidence="5 6">
    <name type="scientific">Pseudomarimonas salicorniae</name>
    <dbReference type="NCBI Taxonomy" id="2933270"/>
    <lineage>
        <taxon>Bacteria</taxon>
        <taxon>Pseudomonadati</taxon>
        <taxon>Pseudomonadota</taxon>
        <taxon>Gammaproteobacteria</taxon>
        <taxon>Lysobacterales</taxon>
        <taxon>Lysobacteraceae</taxon>
        <taxon>Pseudomarimonas</taxon>
    </lineage>
</organism>
<dbReference type="Gene3D" id="3.30.1360.40">
    <property type="match status" value="1"/>
</dbReference>
<comment type="caution">
    <text evidence="5">The sequence shown here is derived from an EMBL/GenBank/DDBJ whole genome shotgun (WGS) entry which is preliminary data.</text>
</comment>
<dbReference type="GO" id="GO:0017168">
    <property type="term" value="F:5-oxoprolinase (ATP-hydrolyzing) activity"/>
    <property type="evidence" value="ECO:0007669"/>
    <property type="project" value="UniProtKB-EC"/>
</dbReference>
<dbReference type="SUPFAM" id="SSF160467">
    <property type="entry name" value="PH0987 N-terminal domain-like"/>
    <property type="match status" value="1"/>
</dbReference>
<dbReference type="Proteomes" id="UP001431449">
    <property type="component" value="Unassembled WGS sequence"/>
</dbReference>
<gene>
    <name evidence="5" type="primary">pxpB</name>
    <name evidence="5" type="ORF">M0G41_10715</name>
</gene>
<accession>A0ABT0GHX4</accession>
<dbReference type="PANTHER" id="PTHR34698:SF2">
    <property type="entry name" value="5-OXOPROLINASE SUBUNIT B"/>
    <property type="match status" value="1"/>
</dbReference>
<dbReference type="Gene3D" id="2.40.100.10">
    <property type="entry name" value="Cyclophilin-like"/>
    <property type="match status" value="1"/>
</dbReference>
<dbReference type="InterPro" id="IPR029000">
    <property type="entry name" value="Cyclophilin-like_dom_sf"/>
</dbReference>
<dbReference type="EC" id="3.5.2.9" evidence="5"/>
<dbReference type="SUPFAM" id="SSF50891">
    <property type="entry name" value="Cyclophilin-like"/>
    <property type="match status" value="1"/>
</dbReference>
<dbReference type="EMBL" id="JALNMH010000008">
    <property type="protein sequence ID" value="MCK7594143.1"/>
    <property type="molecule type" value="Genomic_DNA"/>
</dbReference>
<evidence type="ECO:0000313" key="6">
    <source>
        <dbReference type="Proteomes" id="UP001431449"/>
    </source>
</evidence>
<dbReference type="PANTHER" id="PTHR34698">
    <property type="entry name" value="5-OXOPROLINASE SUBUNIT B"/>
    <property type="match status" value="1"/>
</dbReference>
<evidence type="ECO:0000256" key="2">
    <source>
        <dbReference type="ARBA" id="ARBA00022801"/>
    </source>
</evidence>
<evidence type="ECO:0000256" key="3">
    <source>
        <dbReference type="ARBA" id="ARBA00022840"/>
    </source>
</evidence>
<dbReference type="NCBIfam" id="TIGR00370">
    <property type="entry name" value="5-oxoprolinase subunit PxpB"/>
    <property type="match status" value="1"/>
</dbReference>
<proteinExistence type="predicted"/>
<sequence length="238" mass="25405">MPDTAAPRLVWQGEDCLCLRWPPAIDTALNTQVHLWNEAIRGLSLPGMVDAVPCYSSLALHFDPQAQLDRPAIEAHVTALAAGISNDLRPSGSATPVELPVCYHATQAPDLDAAAERLGLTVEALIERHTDPVYQVALLGFAPGFPYLLGMDPGLALPRHSQPRPRVAAGSVGIAGGQTGIYPQPSPGGWQLVGRTPWRLFDPQRAPPAPPARLAPGARVRFVPISPGRFAELSEHPT</sequence>
<dbReference type="InterPro" id="IPR003833">
    <property type="entry name" value="CT_C_D"/>
</dbReference>